<dbReference type="GO" id="GO:0004479">
    <property type="term" value="F:methionyl-tRNA formyltransferase activity"/>
    <property type="evidence" value="ECO:0007669"/>
    <property type="project" value="UniProtKB-UniRule"/>
</dbReference>
<dbReference type="SUPFAM" id="SSF50486">
    <property type="entry name" value="FMT C-terminal domain-like"/>
    <property type="match status" value="1"/>
</dbReference>
<keyword evidence="4 5" id="KW-0648">Protein biosynthesis</keyword>
<dbReference type="Gene3D" id="3.40.50.12230">
    <property type="match status" value="1"/>
</dbReference>
<feature type="binding site" evidence="5">
    <location>
        <begin position="114"/>
        <end position="117"/>
    </location>
    <ligand>
        <name>(6S)-5,6,7,8-tetrahydrofolate</name>
        <dbReference type="ChEBI" id="CHEBI:57453"/>
    </ligand>
</feature>
<protein>
    <recommendedName>
        <fullName evidence="2 5">Methionyl-tRNA formyltransferase</fullName>
        <ecNumber evidence="2 5">2.1.2.9</ecNumber>
    </recommendedName>
</protein>
<dbReference type="InterPro" id="IPR005794">
    <property type="entry name" value="Fmt"/>
</dbReference>
<accession>A0A3B1E3X8</accession>
<evidence type="ECO:0000256" key="2">
    <source>
        <dbReference type="ARBA" id="ARBA00012261"/>
    </source>
</evidence>
<reference evidence="9" key="1">
    <citation type="submission" date="2018-09" db="EMBL/GenBank/DDBJ databases">
        <authorList>
            <person name="Manzano-Marin A."/>
            <person name="Manzano-Marin A."/>
        </authorList>
    </citation>
    <scope>NUCLEOTIDE SEQUENCE [LARGE SCALE GENOMIC DNA]</scope>
    <source>
        <strain evidence="9">BuCistrobi</strain>
    </source>
</reference>
<evidence type="ECO:0000256" key="5">
    <source>
        <dbReference type="HAMAP-Rule" id="MF_00182"/>
    </source>
</evidence>
<dbReference type="SUPFAM" id="SSF53328">
    <property type="entry name" value="Formyltransferase"/>
    <property type="match status" value="1"/>
</dbReference>
<comment type="function">
    <text evidence="5">Attaches a formyl group to the free amino group of methionyl-tRNA(fMet). The formyl group appears to play a dual role in the initiator identity of N-formylmethionyl-tRNA by promoting its recognition by IF2 and preventing the misappropriation of this tRNA by the elongation apparatus.</text>
</comment>
<dbReference type="CDD" id="cd08704">
    <property type="entry name" value="Met_tRNA_FMT_C"/>
    <property type="match status" value="1"/>
</dbReference>
<dbReference type="Proteomes" id="UP000271849">
    <property type="component" value="Chromosome"/>
</dbReference>
<dbReference type="InterPro" id="IPR036477">
    <property type="entry name" value="Formyl_transf_N_sf"/>
</dbReference>
<dbReference type="CDD" id="cd08646">
    <property type="entry name" value="FMT_core_Met-tRNA-FMT_N"/>
    <property type="match status" value="1"/>
</dbReference>
<dbReference type="InterPro" id="IPR041711">
    <property type="entry name" value="Met-tRNA-FMT_N"/>
</dbReference>
<feature type="domain" description="Formyl transferase N-terminal" evidence="6">
    <location>
        <begin position="8"/>
        <end position="172"/>
    </location>
</feature>
<dbReference type="OrthoDB" id="9802815at2"/>
<evidence type="ECO:0000313" key="9">
    <source>
        <dbReference type="Proteomes" id="UP000271849"/>
    </source>
</evidence>
<evidence type="ECO:0000313" key="8">
    <source>
        <dbReference type="EMBL" id="VAX76772.1"/>
    </source>
</evidence>
<sequence length="318" mass="35924">MLKKISKVVFAGSNDFSLAHLNSLFYSSYTISAILTKPDNIFIKKKNNNFSSVKKFAIKKNIPLLQPDNLFEKKFYKFLLKIKADILIVSSYGYKIPSTILKIFPLGGINLHASLLPRWKGAAPIQWAILSGDKKTGISVIKMNSTIDAGKIIYTLSCPIQSTDTTISLLSKLIPISLQCMYQSLKMVIYSNTRQYLKQDKKLSTIAPKIKKKDGIINWSLTVIEIDRLIRAMIPWPCCQFLIKNTFIKIKKSSILSIYKNKFQEGRIIEISKTGLQVNTGSGILNIEKIQLPGKKTVHISQILHSKKKLFKKNSVLP</sequence>
<dbReference type="InterPro" id="IPR044135">
    <property type="entry name" value="Met-tRNA-FMT_C"/>
</dbReference>
<dbReference type="PANTHER" id="PTHR11138">
    <property type="entry name" value="METHIONYL-TRNA FORMYLTRANSFERASE"/>
    <property type="match status" value="1"/>
</dbReference>
<evidence type="ECO:0000256" key="1">
    <source>
        <dbReference type="ARBA" id="ARBA00010699"/>
    </source>
</evidence>
<dbReference type="NCBIfam" id="TIGR00460">
    <property type="entry name" value="fmt"/>
    <property type="match status" value="1"/>
</dbReference>
<name>A0A3B1E3X8_9GAMM</name>
<dbReference type="Pfam" id="PF02911">
    <property type="entry name" value="Formyl_trans_C"/>
    <property type="match status" value="1"/>
</dbReference>
<evidence type="ECO:0000259" key="6">
    <source>
        <dbReference type="Pfam" id="PF00551"/>
    </source>
</evidence>
<dbReference type="RefSeq" id="WP_158349183.1">
    <property type="nucleotide sequence ID" value="NZ_LR025085.1"/>
</dbReference>
<dbReference type="HAMAP" id="MF_00182">
    <property type="entry name" value="Formyl_trans"/>
    <property type="match status" value="1"/>
</dbReference>
<dbReference type="EMBL" id="LR025085">
    <property type="protein sequence ID" value="VAX76772.1"/>
    <property type="molecule type" value="Genomic_DNA"/>
</dbReference>
<dbReference type="GO" id="GO:0005829">
    <property type="term" value="C:cytosol"/>
    <property type="evidence" value="ECO:0007669"/>
    <property type="project" value="TreeGrafter"/>
</dbReference>
<dbReference type="InterPro" id="IPR005793">
    <property type="entry name" value="Formyl_trans_C"/>
</dbReference>
<evidence type="ECO:0000259" key="7">
    <source>
        <dbReference type="Pfam" id="PF02911"/>
    </source>
</evidence>
<feature type="domain" description="Formyl transferase C-terminal" evidence="7">
    <location>
        <begin position="209"/>
        <end position="307"/>
    </location>
</feature>
<comment type="similarity">
    <text evidence="1 5">Belongs to the Fmt family.</text>
</comment>
<evidence type="ECO:0000256" key="3">
    <source>
        <dbReference type="ARBA" id="ARBA00022679"/>
    </source>
</evidence>
<dbReference type="InterPro" id="IPR002376">
    <property type="entry name" value="Formyl_transf_N"/>
</dbReference>
<gene>
    <name evidence="5 8" type="primary">fmt</name>
    <name evidence="8" type="ORF">BUCINSTRO3249_0325</name>
</gene>
<comment type="catalytic activity">
    <reaction evidence="5">
        <text>L-methionyl-tRNA(fMet) + (6R)-10-formyltetrahydrofolate = N-formyl-L-methionyl-tRNA(fMet) + (6S)-5,6,7,8-tetrahydrofolate + H(+)</text>
        <dbReference type="Rhea" id="RHEA:24380"/>
        <dbReference type="Rhea" id="RHEA-COMP:9952"/>
        <dbReference type="Rhea" id="RHEA-COMP:9953"/>
        <dbReference type="ChEBI" id="CHEBI:15378"/>
        <dbReference type="ChEBI" id="CHEBI:57453"/>
        <dbReference type="ChEBI" id="CHEBI:78530"/>
        <dbReference type="ChEBI" id="CHEBI:78844"/>
        <dbReference type="ChEBI" id="CHEBI:195366"/>
        <dbReference type="EC" id="2.1.2.9"/>
    </reaction>
</comment>
<dbReference type="Pfam" id="PF00551">
    <property type="entry name" value="Formyl_trans_N"/>
    <property type="match status" value="1"/>
</dbReference>
<dbReference type="PANTHER" id="PTHR11138:SF5">
    <property type="entry name" value="METHIONYL-TRNA FORMYLTRANSFERASE, MITOCHONDRIAL"/>
    <property type="match status" value="1"/>
</dbReference>
<dbReference type="STRING" id="1921549.GCA_900128825_00326"/>
<dbReference type="EC" id="2.1.2.9" evidence="2 5"/>
<keyword evidence="3 5" id="KW-0808">Transferase</keyword>
<dbReference type="AlphaFoldDB" id="A0A3B1E3X8"/>
<dbReference type="InterPro" id="IPR011034">
    <property type="entry name" value="Formyl_transferase-like_C_sf"/>
</dbReference>
<organism evidence="8 9">
    <name type="scientific">Buchnera aphidicola</name>
    <name type="common">Cinara strobi</name>
    <dbReference type="NCBI Taxonomy" id="1921549"/>
    <lineage>
        <taxon>Bacteria</taxon>
        <taxon>Pseudomonadati</taxon>
        <taxon>Pseudomonadota</taxon>
        <taxon>Gammaproteobacteria</taxon>
        <taxon>Enterobacterales</taxon>
        <taxon>Erwiniaceae</taxon>
        <taxon>Buchnera</taxon>
    </lineage>
</organism>
<evidence type="ECO:0000256" key="4">
    <source>
        <dbReference type="ARBA" id="ARBA00022917"/>
    </source>
</evidence>
<proteinExistence type="inferred from homology"/>